<dbReference type="PANTHER" id="PTHR37461:SF1">
    <property type="entry name" value="ANTI-SIGMA-K FACTOR RSKA"/>
    <property type="match status" value="1"/>
</dbReference>
<evidence type="ECO:0000256" key="5">
    <source>
        <dbReference type="ARBA" id="ARBA00022989"/>
    </source>
</evidence>
<sequence>MVEDVKAYIESGILELYVLGEVTAQEKAGVEDMALKHPAVKAELNEIERSLELYAAAQSIEPSEALRDRVLNSLLTNLADDHTFPSRKAPEEPAKVAQLPAAKPNNFYKYAFAACLALLLVSVAALINIYSKLQVSNDKLLAMSAQNQRFSKTVSYQQDQLDMFRDTAYHMIRMKGQAKSPASSMMVAWNPEAKKVMIDMASAKLPVNDSTHQYQLWAIVAGKPVDLGVFDMKPDSAEAMKVMKSVDAPQAFAVTLEPHGGSVNPTLSNMMVLGQF</sequence>
<dbReference type="OrthoDB" id="1420916at2"/>
<dbReference type="InterPro" id="IPR018764">
    <property type="entry name" value="RskA_C"/>
</dbReference>
<reference evidence="11 12" key="1">
    <citation type="submission" date="2018-04" db="EMBL/GenBank/DDBJ databases">
        <title>Genomic Encyclopedia of Archaeal and Bacterial Type Strains, Phase II (KMG-II): from individual species to whole genera.</title>
        <authorList>
            <person name="Goeker M."/>
        </authorList>
    </citation>
    <scope>NUCLEOTIDE SEQUENCE [LARGE SCALE GENOMIC DNA]</scope>
    <source>
        <strain evidence="11 12">DSM 26809</strain>
    </source>
</reference>
<evidence type="ECO:0000256" key="1">
    <source>
        <dbReference type="ARBA" id="ARBA00004167"/>
    </source>
</evidence>
<dbReference type="GO" id="GO:0005886">
    <property type="term" value="C:plasma membrane"/>
    <property type="evidence" value="ECO:0007669"/>
    <property type="project" value="UniProtKB-SubCell"/>
</dbReference>
<evidence type="ECO:0000256" key="3">
    <source>
        <dbReference type="ARBA" id="ARBA00022475"/>
    </source>
</evidence>
<keyword evidence="6 9" id="KW-0472">Membrane</keyword>
<dbReference type="AlphaFoldDB" id="A0A2T5JCV6"/>
<feature type="transmembrane region" description="Helical" evidence="9">
    <location>
        <begin position="110"/>
        <end position="130"/>
    </location>
</feature>
<keyword evidence="4 9" id="KW-0812">Transmembrane</keyword>
<comment type="caution">
    <text evidence="11">The sequence shown here is derived from an EMBL/GenBank/DDBJ whole genome shotgun (WGS) entry which is preliminary data.</text>
</comment>
<proteinExistence type="predicted"/>
<evidence type="ECO:0000256" key="8">
    <source>
        <dbReference type="ARBA" id="ARBA00030803"/>
    </source>
</evidence>
<dbReference type="EMBL" id="QAOQ01000002">
    <property type="protein sequence ID" value="PTQ99590.1"/>
    <property type="molecule type" value="Genomic_DNA"/>
</dbReference>
<protein>
    <recommendedName>
        <fullName evidence="8">Regulator of SigK</fullName>
    </recommendedName>
    <alternativeName>
        <fullName evidence="7">Sigma-K anti-sigma factor RskA</fullName>
    </alternativeName>
</protein>
<name>A0A2T5JCV6_9SPHI</name>
<evidence type="ECO:0000256" key="7">
    <source>
        <dbReference type="ARBA" id="ARBA00029829"/>
    </source>
</evidence>
<keyword evidence="12" id="KW-1185">Reference proteome</keyword>
<evidence type="ECO:0000313" key="12">
    <source>
        <dbReference type="Proteomes" id="UP000244168"/>
    </source>
</evidence>
<dbReference type="Gene3D" id="1.10.10.1320">
    <property type="entry name" value="Anti-sigma factor, zinc-finger domain"/>
    <property type="match status" value="1"/>
</dbReference>
<dbReference type="Proteomes" id="UP000244168">
    <property type="component" value="Unassembled WGS sequence"/>
</dbReference>
<organism evidence="11 12">
    <name type="scientific">Mucilaginibacter yixingensis</name>
    <dbReference type="NCBI Taxonomy" id="1295612"/>
    <lineage>
        <taxon>Bacteria</taxon>
        <taxon>Pseudomonadati</taxon>
        <taxon>Bacteroidota</taxon>
        <taxon>Sphingobacteriia</taxon>
        <taxon>Sphingobacteriales</taxon>
        <taxon>Sphingobacteriaceae</taxon>
        <taxon>Mucilaginibacter</taxon>
    </lineage>
</organism>
<gene>
    <name evidence="11" type="ORF">C8P68_102415</name>
</gene>
<evidence type="ECO:0000256" key="2">
    <source>
        <dbReference type="ARBA" id="ARBA00004236"/>
    </source>
</evidence>
<evidence type="ECO:0000259" key="10">
    <source>
        <dbReference type="Pfam" id="PF10099"/>
    </source>
</evidence>
<dbReference type="InterPro" id="IPR041916">
    <property type="entry name" value="Anti_sigma_zinc_sf"/>
</dbReference>
<dbReference type="Pfam" id="PF10099">
    <property type="entry name" value="RskA_C"/>
    <property type="match status" value="1"/>
</dbReference>
<dbReference type="GO" id="GO:0006417">
    <property type="term" value="P:regulation of translation"/>
    <property type="evidence" value="ECO:0007669"/>
    <property type="project" value="TreeGrafter"/>
</dbReference>
<dbReference type="RefSeq" id="WP_107827512.1">
    <property type="nucleotide sequence ID" value="NZ_CP160205.1"/>
</dbReference>
<feature type="domain" description="Anti-sigma K factor RskA C-terminal" evidence="10">
    <location>
        <begin position="113"/>
        <end position="266"/>
    </location>
</feature>
<keyword evidence="5 9" id="KW-1133">Transmembrane helix</keyword>
<dbReference type="PANTHER" id="PTHR37461">
    <property type="entry name" value="ANTI-SIGMA-K FACTOR RSKA"/>
    <property type="match status" value="1"/>
</dbReference>
<evidence type="ECO:0000256" key="9">
    <source>
        <dbReference type="SAM" id="Phobius"/>
    </source>
</evidence>
<evidence type="ECO:0000256" key="6">
    <source>
        <dbReference type="ARBA" id="ARBA00023136"/>
    </source>
</evidence>
<evidence type="ECO:0000256" key="4">
    <source>
        <dbReference type="ARBA" id="ARBA00022692"/>
    </source>
</evidence>
<evidence type="ECO:0000313" key="11">
    <source>
        <dbReference type="EMBL" id="PTQ99590.1"/>
    </source>
</evidence>
<dbReference type="GO" id="GO:0016989">
    <property type="term" value="F:sigma factor antagonist activity"/>
    <property type="evidence" value="ECO:0007669"/>
    <property type="project" value="TreeGrafter"/>
</dbReference>
<dbReference type="InterPro" id="IPR051474">
    <property type="entry name" value="Anti-sigma-K/W_factor"/>
</dbReference>
<accession>A0A2T5JCV6</accession>
<comment type="subcellular location">
    <subcellularLocation>
        <location evidence="2">Cell membrane</location>
    </subcellularLocation>
    <subcellularLocation>
        <location evidence="1">Membrane</location>
        <topology evidence="1">Single-pass membrane protein</topology>
    </subcellularLocation>
</comment>
<keyword evidence="3" id="KW-1003">Cell membrane</keyword>